<dbReference type="RefSeq" id="WP_218327203.1">
    <property type="nucleotide sequence ID" value="NZ_JAHUZB010000007.1"/>
</dbReference>
<dbReference type="Proteomes" id="UP000774130">
    <property type="component" value="Unassembled WGS sequence"/>
</dbReference>
<keyword evidence="2" id="KW-0238">DNA-binding</keyword>
<comment type="caution">
    <text evidence="6">The sequence shown here is derived from an EMBL/GenBank/DDBJ whole genome shotgun (WGS) entry which is preliminary data.</text>
</comment>
<organism evidence="6 7">
    <name type="scientific">Enterococcus alishanensis</name>
    <dbReference type="NCBI Taxonomy" id="1303817"/>
    <lineage>
        <taxon>Bacteria</taxon>
        <taxon>Bacillati</taxon>
        <taxon>Bacillota</taxon>
        <taxon>Bacilli</taxon>
        <taxon>Lactobacillales</taxon>
        <taxon>Enterococcaceae</taxon>
        <taxon>Enterococcus</taxon>
    </lineage>
</organism>
<evidence type="ECO:0000256" key="3">
    <source>
        <dbReference type="ARBA" id="ARBA00023163"/>
    </source>
</evidence>
<evidence type="ECO:0000256" key="2">
    <source>
        <dbReference type="ARBA" id="ARBA00023125"/>
    </source>
</evidence>
<evidence type="ECO:0000259" key="4">
    <source>
        <dbReference type="PROSITE" id="PS51071"/>
    </source>
</evidence>
<sequence>MYLFQRIEEAVFKKNDARRVIGEFILENRDHLQEYSMDEIAKRTFTSKPTLVRFAKYFDYSGWKEFLYAFTHEVAYHDDTAYHDVDPNFPFVANDDSLEIVGNLVNLKMQSIKDTVSLLAMEDLNRAAEMLQNAENIVIYGTSPNLYYGELFKRNLLTVHKKAFMAKSGETGIISHTLGEHDLAIFISYSGNNPDENPISNVKILKQNGVPIISITSGGQNYLRDYSDLVLNISSKEKLYSKIANFATQESILLILDALFAKLFALDYEANKTKKISNSTVLESKRKATFKDLEEDFK</sequence>
<protein>
    <submittedName>
        <fullName evidence="6">MurR/RpiR family transcriptional regulator</fullName>
    </submittedName>
</protein>
<keyword evidence="7" id="KW-1185">Reference proteome</keyword>
<feature type="domain" description="SIS" evidence="5">
    <location>
        <begin position="127"/>
        <end position="269"/>
    </location>
</feature>
<dbReference type="CDD" id="cd05013">
    <property type="entry name" value="SIS_RpiR"/>
    <property type="match status" value="1"/>
</dbReference>
<dbReference type="InterPro" id="IPR035472">
    <property type="entry name" value="RpiR-like_SIS"/>
</dbReference>
<dbReference type="Pfam" id="PF01380">
    <property type="entry name" value="SIS"/>
    <property type="match status" value="1"/>
</dbReference>
<evidence type="ECO:0000259" key="5">
    <source>
        <dbReference type="PROSITE" id="PS51464"/>
    </source>
</evidence>
<feature type="domain" description="HTH rpiR-type" evidence="4">
    <location>
        <begin position="1"/>
        <end position="77"/>
    </location>
</feature>
<keyword evidence="1" id="KW-0805">Transcription regulation</keyword>
<keyword evidence="3" id="KW-0804">Transcription</keyword>
<dbReference type="PROSITE" id="PS51071">
    <property type="entry name" value="HTH_RPIR"/>
    <property type="match status" value="1"/>
</dbReference>
<evidence type="ECO:0000256" key="1">
    <source>
        <dbReference type="ARBA" id="ARBA00023015"/>
    </source>
</evidence>
<evidence type="ECO:0000313" key="6">
    <source>
        <dbReference type="EMBL" id="MBV7391988.1"/>
    </source>
</evidence>
<dbReference type="InterPro" id="IPR000281">
    <property type="entry name" value="HTH_RpiR"/>
</dbReference>
<dbReference type="InterPro" id="IPR001347">
    <property type="entry name" value="SIS_dom"/>
</dbReference>
<dbReference type="PANTHER" id="PTHR30514">
    <property type="entry name" value="GLUCOKINASE"/>
    <property type="match status" value="1"/>
</dbReference>
<proteinExistence type="predicted"/>
<dbReference type="PROSITE" id="PS51464">
    <property type="entry name" value="SIS"/>
    <property type="match status" value="1"/>
</dbReference>
<evidence type="ECO:0000313" key="7">
    <source>
        <dbReference type="Proteomes" id="UP000774130"/>
    </source>
</evidence>
<dbReference type="Pfam" id="PF01418">
    <property type="entry name" value="HTH_6"/>
    <property type="match status" value="1"/>
</dbReference>
<dbReference type="PANTHER" id="PTHR30514:SF1">
    <property type="entry name" value="HTH-TYPE TRANSCRIPTIONAL REGULATOR HEXR-RELATED"/>
    <property type="match status" value="1"/>
</dbReference>
<reference evidence="6 7" key="1">
    <citation type="submission" date="2021-06" db="EMBL/GenBank/DDBJ databases">
        <title>Enterococcus alishanensis sp. nov., a novel lactic acid bacterium isolated from fresh coffee beans.</title>
        <authorList>
            <person name="Chen Y.-S."/>
        </authorList>
    </citation>
    <scope>NUCLEOTIDE SEQUENCE [LARGE SCALE GENOMIC DNA]</scope>
    <source>
        <strain evidence="6 7">ALS3</strain>
    </source>
</reference>
<accession>A0ABS6TGH8</accession>
<dbReference type="EMBL" id="JAHUZB010000007">
    <property type="protein sequence ID" value="MBV7391988.1"/>
    <property type="molecule type" value="Genomic_DNA"/>
</dbReference>
<gene>
    <name evidence="6" type="ORF">KUA55_15005</name>
</gene>
<dbReference type="InterPro" id="IPR047640">
    <property type="entry name" value="RpiR-like"/>
</dbReference>
<name>A0ABS6TGH8_9ENTE</name>